<evidence type="ECO:0000313" key="5">
    <source>
        <dbReference type="Proteomes" id="UP000607197"/>
    </source>
</evidence>
<keyword evidence="2" id="KW-0472">Membrane</keyword>
<feature type="transmembrane region" description="Helical" evidence="2">
    <location>
        <begin position="450"/>
        <end position="471"/>
    </location>
</feature>
<feature type="transmembrane region" description="Helical" evidence="2">
    <location>
        <begin position="661"/>
        <end position="679"/>
    </location>
</feature>
<feature type="domain" description="TRAP C4-dicarboxylate transport system permease DctM subunit" evidence="3">
    <location>
        <begin position="153"/>
        <end position="596"/>
    </location>
</feature>
<feature type="transmembrane region" description="Helical" evidence="2">
    <location>
        <begin position="140"/>
        <end position="159"/>
    </location>
</feature>
<accession>A0A830FLN6</accession>
<keyword evidence="2" id="KW-0812">Transmembrane</keyword>
<protein>
    <recommendedName>
        <fullName evidence="3">TRAP C4-dicarboxylate transport system permease DctM subunit domain-containing protein</fullName>
    </recommendedName>
</protein>
<feature type="region of interest" description="Disordered" evidence="1">
    <location>
        <begin position="1"/>
        <end position="21"/>
    </location>
</feature>
<dbReference type="InterPro" id="IPR011853">
    <property type="entry name" value="TRAP_DctM-Dct_fused"/>
</dbReference>
<feature type="transmembrane region" description="Helical" evidence="2">
    <location>
        <begin position="37"/>
        <end position="56"/>
    </location>
</feature>
<dbReference type="PANTHER" id="PTHR43849:SF2">
    <property type="entry name" value="BLL3936 PROTEIN"/>
    <property type="match status" value="1"/>
</dbReference>
<feature type="transmembrane region" description="Helical" evidence="2">
    <location>
        <begin position="107"/>
        <end position="128"/>
    </location>
</feature>
<feature type="transmembrane region" description="Helical" evidence="2">
    <location>
        <begin position="581"/>
        <end position="598"/>
    </location>
</feature>
<organism evidence="4 5">
    <name type="scientific">Halocalculus aciditolerans</name>
    <dbReference type="NCBI Taxonomy" id="1383812"/>
    <lineage>
        <taxon>Archaea</taxon>
        <taxon>Methanobacteriati</taxon>
        <taxon>Methanobacteriota</taxon>
        <taxon>Stenosarchaea group</taxon>
        <taxon>Halobacteria</taxon>
        <taxon>Halobacteriales</taxon>
        <taxon>Halobacteriaceae</taxon>
        <taxon>Halocalculus</taxon>
    </lineage>
</organism>
<dbReference type="Proteomes" id="UP000607197">
    <property type="component" value="Unassembled WGS sequence"/>
</dbReference>
<feature type="transmembrane region" description="Helical" evidence="2">
    <location>
        <begin position="165"/>
        <end position="185"/>
    </location>
</feature>
<dbReference type="AlphaFoldDB" id="A0A830FLN6"/>
<evidence type="ECO:0000313" key="4">
    <source>
        <dbReference type="EMBL" id="GGL64848.1"/>
    </source>
</evidence>
<name>A0A830FLN6_9EURY</name>
<dbReference type="EMBL" id="BMPG01000003">
    <property type="protein sequence ID" value="GGL64848.1"/>
    <property type="molecule type" value="Genomic_DNA"/>
</dbReference>
<reference evidence="4" key="1">
    <citation type="journal article" date="2014" name="Int. J. Syst. Evol. Microbiol.">
        <title>Complete genome sequence of Corynebacterium casei LMG S-19264T (=DSM 44701T), isolated from a smear-ripened cheese.</title>
        <authorList>
            <consortium name="US DOE Joint Genome Institute (JGI-PGF)"/>
            <person name="Walter F."/>
            <person name="Albersmeier A."/>
            <person name="Kalinowski J."/>
            <person name="Ruckert C."/>
        </authorList>
    </citation>
    <scope>NUCLEOTIDE SEQUENCE</scope>
    <source>
        <strain evidence="4">JCM 19596</strain>
    </source>
</reference>
<feature type="transmembrane region" description="Helical" evidence="2">
    <location>
        <begin position="637"/>
        <end position="655"/>
    </location>
</feature>
<comment type="caution">
    <text evidence="4">The sequence shown here is derived from an EMBL/GenBank/DDBJ whole genome shotgun (WGS) entry which is preliminary data.</text>
</comment>
<feature type="transmembrane region" description="Helical" evidence="2">
    <location>
        <begin position="310"/>
        <end position="329"/>
    </location>
</feature>
<proteinExistence type="predicted"/>
<feature type="transmembrane region" description="Helical" evidence="2">
    <location>
        <begin position="63"/>
        <end position="87"/>
    </location>
</feature>
<feature type="transmembrane region" description="Helical" evidence="2">
    <location>
        <begin position="610"/>
        <end position="630"/>
    </location>
</feature>
<keyword evidence="5" id="KW-1185">Reference proteome</keyword>
<feature type="compositionally biased region" description="Low complexity" evidence="1">
    <location>
        <begin position="1"/>
        <end position="19"/>
    </location>
</feature>
<dbReference type="Pfam" id="PF06808">
    <property type="entry name" value="DctM"/>
    <property type="match status" value="1"/>
</dbReference>
<feature type="transmembrane region" description="Helical" evidence="2">
    <location>
        <begin position="335"/>
        <end position="358"/>
    </location>
</feature>
<evidence type="ECO:0000259" key="3">
    <source>
        <dbReference type="Pfam" id="PF06808"/>
    </source>
</evidence>
<evidence type="ECO:0000256" key="1">
    <source>
        <dbReference type="SAM" id="MobiDB-lite"/>
    </source>
</evidence>
<dbReference type="NCBIfam" id="TIGR02123">
    <property type="entry name" value="TRAP_fused"/>
    <property type="match status" value="1"/>
</dbReference>
<feature type="transmembrane region" description="Helical" evidence="2">
    <location>
        <begin position="407"/>
        <end position="429"/>
    </location>
</feature>
<evidence type="ECO:0000256" key="2">
    <source>
        <dbReference type="SAM" id="Phobius"/>
    </source>
</evidence>
<dbReference type="InterPro" id="IPR010656">
    <property type="entry name" value="DctM"/>
</dbReference>
<dbReference type="PANTHER" id="PTHR43849">
    <property type="entry name" value="BLL3936 PROTEIN"/>
    <property type="match status" value="1"/>
</dbReference>
<feature type="transmembrane region" description="Helical" evidence="2">
    <location>
        <begin position="543"/>
        <end position="569"/>
    </location>
</feature>
<keyword evidence="2" id="KW-1133">Transmembrane helix</keyword>
<feature type="transmembrane region" description="Helical" evidence="2">
    <location>
        <begin position="519"/>
        <end position="537"/>
    </location>
</feature>
<reference evidence="4" key="2">
    <citation type="submission" date="2020-09" db="EMBL/GenBank/DDBJ databases">
        <authorList>
            <person name="Sun Q."/>
            <person name="Ohkuma M."/>
        </authorList>
    </citation>
    <scope>NUCLEOTIDE SEQUENCE</scope>
    <source>
        <strain evidence="4">JCM 19596</strain>
    </source>
</reference>
<sequence length="708" mass="74494">MSESNADAADAAESATTGTEIEREDPWDAELVSLRNVLIGLSVVFWGTAIWYAYALPWPRAKYGVLFLGSILELYILTEIMDLAGGGRENLVEDVRRAYGPGNRIDAALLSFSAIDVAVTAIYMLVNFQALYVERSGRALPHEYVGAAVFTFVIIYLTWRSFGGTFLAVVAAGFLYGYFGMYAPGPLQHGGLGIERILRTVVISVDGFFGFLTQLVAAWIALFLLYAGFLKGYGAFDLIMRVAFRSAKYIDSGIAQTAVLSSAVIGSVNGSQTANAGMTGSFTIPLMKRNGVKPETAGAIEAVASTAGQVLPPVMGAGAFIMASLITGVTYVDVIIAGLMPAAILSLTIFVAVHYVAAPQLDNSNADGLLQEKMPRSEFAMESLKYGIPLAVLIYKLGVEQVTVGTAALWTVVAMFLTGVSFPVVKAALTDVDEEPFDALKRTLWETLDGAREGVVVLAPVTIILAAINGVVDILTATGVPTAISLTLLDLSGGVLLVAAILSMIICIILGLGMPTTASYTIVALLVAPTLISQFFLPEFAGHFFVFYAAILAGLTPPIATCVAVACGIAGANFWKSCWEAIKISAPLFVLPFAFVYHPELVSAAFDAPSLTSGVLAMFGAIAIIHGINYRFVFGRAITAASRVAFFVTGILAMVHPSRTVQAIAVAIAVAMYVLQSVVGRPNPVAVAMGALGVGGDSPPAAGTPDKK</sequence>
<feature type="transmembrane region" description="Helical" evidence="2">
    <location>
        <begin position="491"/>
        <end position="512"/>
    </location>
</feature>
<gene>
    <name evidence="4" type="ORF">GCM10009039_23460</name>
</gene>